<evidence type="ECO:0000313" key="1">
    <source>
        <dbReference type="EMBL" id="SPC12290.1"/>
    </source>
</evidence>
<evidence type="ECO:0000313" key="2">
    <source>
        <dbReference type="Proteomes" id="UP000256862"/>
    </source>
</evidence>
<protein>
    <submittedName>
        <fullName evidence="1">Uncharacterized protein</fullName>
    </submittedName>
</protein>
<accession>A0A976G954</accession>
<organism evidence="1 2">
    <name type="scientific">Cupriavidus oxalaticus</name>
    <dbReference type="NCBI Taxonomy" id="96344"/>
    <lineage>
        <taxon>Bacteria</taxon>
        <taxon>Pseudomonadati</taxon>
        <taxon>Pseudomonadota</taxon>
        <taxon>Betaproteobacteria</taxon>
        <taxon>Burkholderiales</taxon>
        <taxon>Burkholderiaceae</taxon>
        <taxon>Cupriavidus</taxon>
    </lineage>
</organism>
<sequence length="31" mass="3547">MSPTSRSRFSRRGCARHMQGQVSECHIVGER</sequence>
<dbReference type="AlphaFoldDB" id="A0A976G954"/>
<dbReference type="EMBL" id="OGUS01000114">
    <property type="protein sequence ID" value="SPC12290.1"/>
    <property type="molecule type" value="Genomic_DNA"/>
</dbReference>
<proteinExistence type="predicted"/>
<comment type="caution">
    <text evidence="1">The sequence shown here is derived from an EMBL/GenBank/DDBJ whole genome shotgun (WGS) entry which is preliminary data.</text>
</comment>
<reference evidence="1 2" key="1">
    <citation type="submission" date="2018-01" db="EMBL/GenBank/DDBJ databases">
        <authorList>
            <person name="Clerissi C."/>
        </authorList>
    </citation>
    <scope>NUCLEOTIDE SEQUENCE [LARGE SCALE GENOMIC DNA]</scope>
    <source>
        <strain evidence="1">Cupriavidus oxalaticus LMG 2235</strain>
    </source>
</reference>
<gene>
    <name evidence="1" type="ORF">CO2235_140091</name>
</gene>
<name>A0A976G954_9BURK</name>
<dbReference type="Proteomes" id="UP000256862">
    <property type="component" value="Chromosome CO2235"/>
</dbReference>